<dbReference type="AlphaFoldDB" id="A0A0K1JPB1"/>
<dbReference type="STRING" id="571913.VV02_25520"/>
<dbReference type="InterPro" id="IPR017867">
    <property type="entry name" value="Tyr_phospatase_low_mol_wt"/>
</dbReference>
<dbReference type="InterPro" id="IPR036196">
    <property type="entry name" value="Ptyr_pPase_sf"/>
</dbReference>
<feature type="active site" description="Nucleophile" evidence="5">
    <location>
        <position position="12"/>
    </location>
</feature>
<keyword evidence="8" id="KW-1185">Reference proteome</keyword>
<dbReference type="SUPFAM" id="SSF52788">
    <property type="entry name" value="Phosphotyrosine protein phosphatases I"/>
    <property type="match status" value="1"/>
</dbReference>
<dbReference type="InterPro" id="IPR050438">
    <property type="entry name" value="LMW_PTPase"/>
</dbReference>
<evidence type="ECO:0000256" key="2">
    <source>
        <dbReference type="ARBA" id="ARBA00013064"/>
    </source>
</evidence>
<dbReference type="PANTHER" id="PTHR11717">
    <property type="entry name" value="LOW MOLECULAR WEIGHT PROTEIN TYROSINE PHOSPHATASE"/>
    <property type="match status" value="1"/>
</dbReference>
<dbReference type="RefSeq" id="WP_052596229.1">
    <property type="nucleotide sequence ID" value="NZ_CP011112.1"/>
</dbReference>
<evidence type="ECO:0000313" key="7">
    <source>
        <dbReference type="EMBL" id="AKU18423.1"/>
    </source>
</evidence>
<feature type="active site" evidence="5">
    <location>
        <position position="18"/>
    </location>
</feature>
<keyword evidence="4" id="KW-0904">Protein phosphatase</keyword>
<evidence type="ECO:0000313" key="8">
    <source>
        <dbReference type="Proteomes" id="UP000066480"/>
    </source>
</evidence>
<accession>A0A0K1JPB1</accession>
<evidence type="ECO:0000256" key="4">
    <source>
        <dbReference type="ARBA" id="ARBA00022912"/>
    </source>
</evidence>
<evidence type="ECO:0000256" key="5">
    <source>
        <dbReference type="PIRSR" id="PIRSR617867-1"/>
    </source>
</evidence>
<name>A0A0K1JPB1_9MICO</name>
<dbReference type="InterPro" id="IPR023485">
    <property type="entry name" value="Ptyr_pPase"/>
</dbReference>
<sequence>MAADPYRICVVCTGNICRSPMGEVILTSMLTDAGLADRVAVDSAGTGDWHVGDPADRRTVRALHDGGYDCSSHRASHLTPPDLGSRDLVLVADSGHLHDVQRMARHIDADPEIRLLREFDPAAVAAGTLEVDDPYYGDADDFARCFAEVRDACAGVVEHVRDVV</sequence>
<dbReference type="SMART" id="SM00226">
    <property type="entry name" value="LMWPc"/>
    <property type="match status" value="1"/>
</dbReference>
<dbReference type="PRINTS" id="PR00719">
    <property type="entry name" value="LMWPTPASE"/>
</dbReference>
<dbReference type="GO" id="GO:0004725">
    <property type="term" value="F:protein tyrosine phosphatase activity"/>
    <property type="evidence" value="ECO:0007669"/>
    <property type="project" value="UniProtKB-EC"/>
</dbReference>
<proteinExistence type="inferred from homology"/>
<dbReference type="OrthoDB" id="9784339at2"/>
<reference evidence="7 8" key="1">
    <citation type="submission" date="2015-03" db="EMBL/GenBank/DDBJ databases">
        <title>Luteipulveratus halotolerans sp. nov., a novel actinobacterium (Dermacoccaceae) from Sarawak, Malaysia.</title>
        <authorList>
            <person name="Juboi H."/>
            <person name="Basik A."/>
            <person name="Shamsul S.S."/>
            <person name="Arnold P."/>
            <person name="Schmitt E.K."/>
            <person name="Sanglier J.-J."/>
            <person name="Yeo T."/>
        </authorList>
    </citation>
    <scope>NUCLEOTIDE SEQUENCE [LARGE SCALE GENOMIC DNA]</scope>
    <source>
        <strain evidence="7 8">MN07-A0370</strain>
    </source>
</reference>
<dbReference type="Pfam" id="PF01451">
    <property type="entry name" value="LMWPc"/>
    <property type="match status" value="1"/>
</dbReference>
<dbReference type="PANTHER" id="PTHR11717:SF7">
    <property type="entry name" value="LOW MOLECULAR WEIGHT PHOSPHOTYROSINE PROTEIN PHOSPHATASE"/>
    <property type="match status" value="1"/>
</dbReference>
<organism evidence="7 8">
    <name type="scientific">Luteipulveratus mongoliensis</name>
    <dbReference type="NCBI Taxonomy" id="571913"/>
    <lineage>
        <taxon>Bacteria</taxon>
        <taxon>Bacillati</taxon>
        <taxon>Actinomycetota</taxon>
        <taxon>Actinomycetes</taxon>
        <taxon>Micrococcales</taxon>
        <taxon>Dermacoccaceae</taxon>
        <taxon>Luteipulveratus</taxon>
    </lineage>
</organism>
<dbReference type="Gene3D" id="3.40.50.2300">
    <property type="match status" value="1"/>
</dbReference>
<keyword evidence="3" id="KW-0378">Hydrolase</keyword>
<dbReference type="CDD" id="cd16343">
    <property type="entry name" value="LMWPTP"/>
    <property type="match status" value="1"/>
</dbReference>
<comment type="similarity">
    <text evidence="1">Belongs to the low molecular weight phosphotyrosine protein phosphatase family.</text>
</comment>
<feature type="active site" description="Proton donor" evidence="5">
    <location>
        <position position="133"/>
    </location>
</feature>
<feature type="domain" description="Phosphotyrosine protein phosphatase I" evidence="6">
    <location>
        <begin position="6"/>
        <end position="159"/>
    </location>
</feature>
<protein>
    <recommendedName>
        <fullName evidence="2">protein-tyrosine-phosphatase</fullName>
        <ecNumber evidence="2">3.1.3.48</ecNumber>
    </recommendedName>
</protein>
<dbReference type="KEGG" id="lmoi:VV02_25520"/>
<evidence type="ECO:0000259" key="6">
    <source>
        <dbReference type="SMART" id="SM00226"/>
    </source>
</evidence>
<evidence type="ECO:0000256" key="1">
    <source>
        <dbReference type="ARBA" id="ARBA00011063"/>
    </source>
</evidence>
<dbReference type="Proteomes" id="UP000066480">
    <property type="component" value="Chromosome"/>
</dbReference>
<evidence type="ECO:0000256" key="3">
    <source>
        <dbReference type="ARBA" id="ARBA00022801"/>
    </source>
</evidence>
<dbReference type="EMBL" id="CP011112">
    <property type="protein sequence ID" value="AKU18423.1"/>
    <property type="molecule type" value="Genomic_DNA"/>
</dbReference>
<dbReference type="PATRIC" id="fig|571913.6.peg.5170"/>
<gene>
    <name evidence="7" type="ORF">VV02_25520</name>
</gene>
<dbReference type="EC" id="3.1.3.48" evidence="2"/>